<feature type="domain" description="DUF8094" evidence="3">
    <location>
        <begin position="291"/>
        <end position="588"/>
    </location>
</feature>
<dbReference type="Pfam" id="PF26366">
    <property type="entry name" value="DUF8094"/>
    <property type="match status" value="1"/>
</dbReference>
<dbReference type="OrthoDB" id="3265533at2"/>
<evidence type="ECO:0000259" key="3">
    <source>
        <dbReference type="Pfam" id="PF26366"/>
    </source>
</evidence>
<dbReference type="AlphaFoldDB" id="A0A4Y3ULC6"/>
<reference evidence="4 5" key="1">
    <citation type="submission" date="2019-06" db="EMBL/GenBank/DDBJ databases">
        <title>Sequencing the genomes of 1000 actinobacteria strains.</title>
        <authorList>
            <person name="Klenk H.-P."/>
        </authorList>
    </citation>
    <scope>NUCLEOTIDE SEQUENCE [LARGE SCALE GENOMIC DNA]</scope>
    <source>
        <strain evidence="4 5">DSM 20427</strain>
    </source>
</reference>
<dbReference type="EMBL" id="VFPS01000001">
    <property type="protein sequence ID" value="TQN00270.1"/>
    <property type="molecule type" value="Genomic_DNA"/>
</dbReference>
<dbReference type="Proteomes" id="UP000319804">
    <property type="component" value="Unassembled WGS sequence"/>
</dbReference>
<dbReference type="RefSeq" id="WP_141380713.1">
    <property type="nucleotide sequence ID" value="NZ_BJNA01000030.1"/>
</dbReference>
<feature type="region of interest" description="Disordered" evidence="1">
    <location>
        <begin position="269"/>
        <end position="290"/>
    </location>
</feature>
<feature type="compositionally biased region" description="Low complexity" evidence="1">
    <location>
        <begin position="270"/>
        <end position="285"/>
    </location>
</feature>
<organism evidence="4 5">
    <name type="scientific">Microbacterium lacticum</name>
    <dbReference type="NCBI Taxonomy" id="33885"/>
    <lineage>
        <taxon>Bacteria</taxon>
        <taxon>Bacillati</taxon>
        <taxon>Actinomycetota</taxon>
        <taxon>Actinomycetes</taxon>
        <taxon>Micrococcales</taxon>
        <taxon>Microbacteriaceae</taxon>
        <taxon>Microbacterium</taxon>
    </lineage>
</organism>
<feature type="transmembrane region" description="Helical" evidence="2">
    <location>
        <begin position="246"/>
        <end position="267"/>
    </location>
</feature>
<gene>
    <name evidence="4" type="ORF">FHX68_0344</name>
</gene>
<proteinExistence type="predicted"/>
<evidence type="ECO:0000256" key="2">
    <source>
        <dbReference type="SAM" id="Phobius"/>
    </source>
</evidence>
<accession>A0A4Y3ULC6</accession>
<comment type="caution">
    <text evidence="4">The sequence shown here is derived from an EMBL/GenBank/DDBJ whole genome shotgun (WGS) entry which is preliminary data.</text>
</comment>
<evidence type="ECO:0000256" key="1">
    <source>
        <dbReference type="SAM" id="MobiDB-lite"/>
    </source>
</evidence>
<name>A0A4Y3ULC6_9MICO</name>
<keyword evidence="2" id="KW-0812">Transmembrane</keyword>
<evidence type="ECO:0000313" key="4">
    <source>
        <dbReference type="EMBL" id="TQN00270.1"/>
    </source>
</evidence>
<sequence>MRFVWAVAAFVLAALMIGAGIAQRTIFEGPKSQSQAIEVAGDAPYVLIDGSVLTSHDGSQNLRVQGDGTIFAAYARTADMKAWLARADYTEVGVDDGAITSSSIAAADPPAADAAPLTPVGSDLWLDEFQQKDVLITPLQLPADMSLLVATDGVEPAPRSLSLTWPVRSSTPWAGPLIVGGSILLVVGLVLYVLGVRHARRSRGPRRKGVPLPVTEPIDLSVEGSDKGVISATTARRRLTRGKKSFVALPLVAAGALLITGCTPDAWPQPAASPTPSASASVVVPDDQGSPVVTETQAERIVGRISTAVAAADEARDATAASVRLAGTALAVRETNYTLRGAIADEPAVPAIPSGDLQVILPEANDEWPRTFFAVAAGGTEGGAESADQILSVSQQDPWSPYQLTSIATLTSDTELNLAPAYVGAIPIPADSPFLAIAPDGLAAAYADVLTKGTGSEYAALFDSADDAFQTQLDANRTQRLNDFNQTGAQTGSLTFAATAGTQKPVALATLDSGAIVAVTVDDIDTVVPTNTDAVIKVDNNPIVQTLTGVTQSATGFTTTYANQLFFFVPSQSSKERISLLGYSSNILQSKVVS</sequence>
<keyword evidence="2" id="KW-0472">Membrane</keyword>
<evidence type="ECO:0000313" key="5">
    <source>
        <dbReference type="Proteomes" id="UP000319804"/>
    </source>
</evidence>
<feature type="transmembrane region" description="Helical" evidence="2">
    <location>
        <begin position="173"/>
        <end position="194"/>
    </location>
</feature>
<keyword evidence="2" id="KW-1133">Transmembrane helix</keyword>
<dbReference type="InterPro" id="IPR058407">
    <property type="entry name" value="DUF8094"/>
</dbReference>
<protein>
    <recommendedName>
        <fullName evidence="3">DUF8094 domain-containing protein</fullName>
    </recommendedName>
</protein>
<keyword evidence="5" id="KW-1185">Reference proteome</keyword>